<dbReference type="OrthoDB" id="305023at2157"/>
<accession>A0A0F7P6G6</accession>
<dbReference type="CDD" id="cd00683">
    <property type="entry name" value="Trans_IPPS_HH"/>
    <property type="match status" value="1"/>
</dbReference>
<sequence length="335" mass="37534">MSQQQPSQDDIAESKAIQRETGATFHVATRVLPERARHPTYVLYAFFRIADEIVDDPGDATAAEQREGLERIRAVAKGEREADGPVLAATNRLRQTHDLDPSEIDVFIDAMLSDVSVRRYETYADLESYLRGSSVAVARMLVDVMAPDLPESAQSHARALAEAFQLTNFVRDVREDVDDYDRIYLPLATLEKYGVGERDIRAKEFTPGVAAAVLHELERAEERYRTGVEGIEYLPEDVQFAVLLSAILYAEHHRLIRRRGYDVLTNPPELSWLDRARAVARTTLHWKMTNDPVVTFERASAVPVESTPDSRPSASGGRFGPAVHTVADGLMRWSS</sequence>
<dbReference type="InterPro" id="IPR008949">
    <property type="entry name" value="Isoprenoid_synthase_dom_sf"/>
</dbReference>
<dbReference type="GO" id="GO:0004311">
    <property type="term" value="F:geranylgeranyl diphosphate synthase activity"/>
    <property type="evidence" value="ECO:0007669"/>
    <property type="project" value="InterPro"/>
</dbReference>
<dbReference type="PANTHER" id="PTHR31480">
    <property type="entry name" value="BIFUNCTIONAL LYCOPENE CYCLASE/PHYTOENE SYNTHASE"/>
    <property type="match status" value="1"/>
</dbReference>
<dbReference type="EC" id="2.5.1.32" evidence="2"/>
<dbReference type="Proteomes" id="UP000069906">
    <property type="component" value="Chromosome"/>
</dbReference>
<dbReference type="EMBL" id="CP008874">
    <property type="protein sequence ID" value="AKH96751.1"/>
    <property type="molecule type" value="Genomic_DNA"/>
</dbReference>
<evidence type="ECO:0000256" key="1">
    <source>
        <dbReference type="SAM" id="MobiDB-lite"/>
    </source>
</evidence>
<dbReference type="SUPFAM" id="SSF48576">
    <property type="entry name" value="Terpenoid synthases"/>
    <property type="match status" value="1"/>
</dbReference>
<gene>
    <name evidence="2" type="primary">crtB</name>
    <name evidence="2" type="ORF">HLASF_0241</name>
</gene>
<dbReference type="HOGENOM" id="CLU_037269_1_2_2"/>
<dbReference type="AlphaFoldDB" id="A0A0F7P6G6"/>
<dbReference type="GO" id="GO:0051996">
    <property type="term" value="F:squalene synthase [NAD(P)H] activity"/>
    <property type="evidence" value="ECO:0007669"/>
    <property type="project" value="InterPro"/>
</dbReference>
<protein>
    <submittedName>
        <fullName evidence="2">Phytoene synthase</fullName>
        <ecNumber evidence="2">2.5.1.32</ecNumber>
    </submittedName>
</protein>
<dbReference type="GeneID" id="25158443"/>
<keyword evidence="3" id="KW-1185">Reference proteome</keyword>
<dbReference type="Gene3D" id="1.10.600.10">
    <property type="entry name" value="Farnesyl Diphosphate Synthase"/>
    <property type="match status" value="1"/>
</dbReference>
<keyword evidence="2" id="KW-0808">Transferase</keyword>
<dbReference type="KEGG" id="hsu:HLASF_0241"/>
<organism evidence="2 3">
    <name type="scientific">Halanaeroarchaeum sulfurireducens</name>
    <dbReference type="NCBI Taxonomy" id="1604004"/>
    <lineage>
        <taxon>Archaea</taxon>
        <taxon>Methanobacteriati</taxon>
        <taxon>Methanobacteriota</taxon>
        <taxon>Stenosarchaea group</taxon>
        <taxon>Halobacteria</taxon>
        <taxon>Halobacteriales</taxon>
        <taxon>Halobacteriaceae</taxon>
        <taxon>Halanaeroarchaeum</taxon>
    </lineage>
</organism>
<dbReference type="SFLD" id="SFLDG01212">
    <property type="entry name" value="Phytoene_synthase_like"/>
    <property type="match status" value="1"/>
</dbReference>
<evidence type="ECO:0000313" key="2">
    <source>
        <dbReference type="EMBL" id="AKH96751.1"/>
    </source>
</evidence>
<dbReference type="InterPro" id="IPR033904">
    <property type="entry name" value="Trans_IPPS_HH"/>
</dbReference>
<dbReference type="PATRIC" id="fig|1604004.4.peg.253"/>
<dbReference type="InterPro" id="IPR044843">
    <property type="entry name" value="Trans_IPPS_bact-type"/>
</dbReference>
<dbReference type="SFLD" id="SFLDG01018">
    <property type="entry name" value="Squalene/Phytoene_Synthase_Lik"/>
    <property type="match status" value="1"/>
</dbReference>
<name>A0A0F7P6G6_9EURY</name>
<reference evidence="2 3" key="1">
    <citation type="journal article" date="2015" name="ISME J.">
        <title>Elemental sulfur and acetate can support life of a novel strictly anaerobic haloarchaeon.</title>
        <authorList>
            <person name="Sorokin D.Y."/>
            <person name="Kublanov I.V."/>
            <person name="Gavrilov S.N."/>
            <person name="Rojo D."/>
            <person name="Roman P."/>
            <person name="Golyshin P.N."/>
            <person name="Slepak V.Z."/>
            <person name="Smedile F."/>
            <person name="Ferrer M."/>
            <person name="Messina E."/>
            <person name="La Cono V."/>
            <person name="Yakimov M.M."/>
        </authorList>
    </citation>
    <scope>NUCLEOTIDE SEQUENCE [LARGE SCALE GENOMIC DNA]</scope>
    <source>
        <strain evidence="2 3">HSR2</strain>
    </source>
</reference>
<dbReference type="SFLD" id="SFLDS00005">
    <property type="entry name" value="Isoprenoid_Synthase_Type_I"/>
    <property type="match status" value="1"/>
</dbReference>
<feature type="region of interest" description="Disordered" evidence="1">
    <location>
        <begin position="302"/>
        <end position="322"/>
    </location>
</feature>
<dbReference type="Pfam" id="PF00494">
    <property type="entry name" value="SQS_PSY"/>
    <property type="match status" value="1"/>
</dbReference>
<evidence type="ECO:0000313" key="3">
    <source>
        <dbReference type="Proteomes" id="UP000069906"/>
    </source>
</evidence>
<proteinExistence type="predicted"/>
<dbReference type="InterPro" id="IPR002060">
    <property type="entry name" value="Squ/phyt_synthse"/>
</dbReference>
<dbReference type="RefSeq" id="WP_050047591.1">
    <property type="nucleotide sequence ID" value="NZ_CP008874.1"/>
</dbReference>